<dbReference type="AlphaFoldDB" id="A0A016VEM6"/>
<keyword evidence="3" id="KW-1185">Reference proteome</keyword>
<feature type="region of interest" description="Disordered" evidence="1">
    <location>
        <begin position="23"/>
        <end position="48"/>
    </location>
</feature>
<organism evidence="2 3">
    <name type="scientific">Ancylostoma ceylanicum</name>
    <dbReference type="NCBI Taxonomy" id="53326"/>
    <lineage>
        <taxon>Eukaryota</taxon>
        <taxon>Metazoa</taxon>
        <taxon>Ecdysozoa</taxon>
        <taxon>Nematoda</taxon>
        <taxon>Chromadorea</taxon>
        <taxon>Rhabditida</taxon>
        <taxon>Rhabditina</taxon>
        <taxon>Rhabditomorpha</taxon>
        <taxon>Strongyloidea</taxon>
        <taxon>Ancylostomatidae</taxon>
        <taxon>Ancylostomatinae</taxon>
        <taxon>Ancylostoma</taxon>
    </lineage>
</organism>
<dbReference type="EMBL" id="JARK01001348">
    <property type="protein sequence ID" value="EYC25188.1"/>
    <property type="molecule type" value="Genomic_DNA"/>
</dbReference>
<evidence type="ECO:0000256" key="1">
    <source>
        <dbReference type="SAM" id="MobiDB-lite"/>
    </source>
</evidence>
<feature type="compositionally biased region" description="Polar residues" evidence="1">
    <location>
        <begin position="37"/>
        <end position="46"/>
    </location>
</feature>
<comment type="caution">
    <text evidence="2">The sequence shown here is derived from an EMBL/GenBank/DDBJ whole genome shotgun (WGS) entry which is preliminary data.</text>
</comment>
<protein>
    <submittedName>
        <fullName evidence="2">Uncharacterized protein</fullName>
    </submittedName>
</protein>
<sequence length="75" mass="8158">MTAPPQARRVVQRCVSVISEIHRASSAPTGPRPSLPPSNQLPSCSSPPLHGRLLPSSSDMFCCVWLRFSFVMGHT</sequence>
<evidence type="ECO:0000313" key="3">
    <source>
        <dbReference type="Proteomes" id="UP000024635"/>
    </source>
</evidence>
<proteinExistence type="predicted"/>
<accession>A0A016VEM6</accession>
<name>A0A016VEM6_9BILA</name>
<evidence type="ECO:0000313" key="2">
    <source>
        <dbReference type="EMBL" id="EYC25188.1"/>
    </source>
</evidence>
<gene>
    <name evidence="2" type="primary">Acey_s0012.g1755</name>
    <name evidence="2" type="ORF">Y032_0012g1755</name>
</gene>
<reference evidence="3" key="1">
    <citation type="journal article" date="2015" name="Nat. Genet.">
        <title>The genome and transcriptome of the zoonotic hookworm Ancylostoma ceylanicum identify infection-specific gene families.</title>
        <authorList>
            <person name="Schwarz E.M."/>
            <person name="Hu Y."/>
            <person name="Antoshechkin I."/>
            <person name="Miller M.M."/>
            <person name="Sternberg P.W."/>
            <person name="Aroian R.V."/>
        </authorList>
    </citation>
    <scope>NUCLEOTIDE SEQUENCE</scope>
    <source>
        <strain evidence="3">HY135</strain>
    </source>
</reference>
<dbReference type="Proteomes" id="UP000024635">
    <property type="component" value="Unassembled WGS sequence"/>
</dbReference>